<organism evidence="2 3">
    <name type="scientific">Nocardia pseudobrasiliensis</name>
    <dbReference type="NCBI Taxonomy" id="45979"/>
    <lineage>
        <taxon>Bacteria</taxon>
        <taxon>Bacillati</taxon>
        <taxon>Actinomycetota</taxon>
        <taxon>Actinomycetes</taxon>
        <taxon>Mycobacteriales</taxon>
        <taxon>Nocardiaceae</taxon>
        <taxon>Nocardia</taxon>
    </lineage>
</organism>
<protein>
    <submittedName>
        <fullName evidence="2">Uncharacterized protein</fullName>
    </submittedName>
</protein>
<feature type="region of interest" description="Disordered" evidence="1">
    <location>
        <begin position="74"/>
        <end position="104"/>
    </location>
</feature>
<evidence type="ECO:0000313" key="3">
    <source>
        <dbReference type="Proteomes" id="UP000254869"/>
    </source>
</evidence>
<sequence length="104" mass="11615">MPSFAIRGTTAPPTNFTDQASESPEQYLEWNRSEPAQPEPGRGGPDSVFDRAATQFMEFVLATLDWTIDGDAVRGDALTTPPGARLAPTHFRDRLRSRYPLRHQ</sequence>
<comment type="caution">
    <text evidence="2">The sequence shown here is derived from an EMBL/GenBank/DDBJ whole genome shotgun (WGS) entry which is preliminary data.</text>
</comment>
<gene>
    <name evidence="2" type="ORF">DFR76_103481</name>
</gene>
<evidence type="ECO:0000256" key="1">
    <source>
        <dbReference type="SAM" id="MobiDB-lite"/>
    </source>
</evidence>
<dbReference type="EMBL" id="QQBC01000003">
    <property type="protein sequence ID" value="RDI67410.1"/>
    <property type="molecule type" value="Genomic_DNA"/>
</dbReference>
<reference evidence="2 3" key="1">
    <citation type="submission" date="2018-07" db="EMBL/GenBank/DDBJ databases">
        <title>Genomic Encyclopedia of Type Strains, Phase IV (KMG-IV): sequencing the most valuable type-strain genomes for metagenomic binning, comparative biology and taxonomic classification.</title>
        <authorList>
            <person name="Goeker M."/>
        </authorList>
    </citation>
    <scope>NUCLEOTIDE SEQUENCE [LARGE SCALE GENOMIC DNA]</scope>
    <source>
        <strain evidence="2 3">DSM 44290</strain>
    </source>
</reference>
<dbReference type="Proteomes" id="UP000254869">
    <property type="component" value="Unassembled WGS sequence"/>
</dbReference>
<feature type="region of interest" description="Disordered" evidence="1">
    <location>
        <begin position="1"/>
        <end position="49"/>
    </location>
</feature>
<name>A0A370I9V4_9NOCA</name>
<proteinExistence type="predicted"/>
<feature type="compositionally biased region" description="Polar residues" evidence="1">
    <location>
        <begin position="11"/>
        <end position="24"/>
    </location>
</feature>
<dbReference type="AlphaFoldDB" id="A0A370I9V4"/>
<keyword evidence="3" id="KW-1185">Reference proteome</keyword>
<evidence type="ECO:0000313" key="2">
    <source>
        <dbReference type="EMBL" id="RDI67410.1"/>
    </source>
</evidence>
<accession>A0A370I9V4</accession>